<evidence type="ECO:0000256" key="2">
    <source>
        <dbReference type="ARBA" id="ARBA00022490"/>
    </source>
</evidence>
<comment type="function">
    <text evidence="6">Axonemal protein which is implicated in axonemal and/or peri-axonemal structure assembly and regulates flagellum assembly and beating and therefore sperm motility.</text>
</comment>
<evidence type="ECO:0000256" key="4">
    <source>
        <dbReference type="ARBA" id="ARBA00022803"/>
    </source>
</evidence>
<dbReference type="Proteomes" id="UP001626550">
    <property type="component" value="Unassembled WGS sequence"/>
</dbReference>
<comment type="caution">
    <text evidence="7">The sequence shown here is derived from an EMBL/GenBank/DDBJ whole genome shotgun (WGS) entry which is preliminary data.</text>
</comment>
<keyword evidence="8" id="KW-1185">Reference proteome</keyword>
<keyword evidence="2" id="KW-0963">Cytoplasm</keyword>
<accession>A0ABD2QMT4</accession>
<proteinExistence type="predicted"/>
<comment type="subcellular location">
    <subcellularLocation>
        <location evidence="1">Cytoplasm</location>
    </subcellularLocation>
</comment>
<evidence type="ECO:0000256" key="3">
    <source>
        <dbReference type="ARBA" id="ARBA00022737"/>
    </source>
</evidence>
<dbReference type="PANTHER" id="PTHR46630:SF1">
    <property type="entry name" value="TETRATRICOPEPTIDE REPEAT PROTEIN 29"/>
    <property type="match status" value="1"/>
</dbReference>
<reference evidence="7 8" key="1">
    <citation type="submission" date="2024-11" db="EMBL/GenBank/DDBJ databases">
        <title>Adaptive evolution of stress response genes in parasites aligns with host niche diversity.</title>
        <authorList>
            <person name="Hahn C."/>
            <person name="Resl P."/>
        </authorList>
    </citation>
    <scope>NUCLEOTIDE SEQUENCE [LARGE SCALE GENOMIC DNA]</scope>
    <source>
        <strain evidence="7">EGGRZ-B1_66</strain>
        <tissue evidence="7">Body</tissue>
    </source>
</reference>
<keyword evidence="4" id="KW-0802">TPR repeat</keyword>
<name>A0ABD2QMT4_9PLAT</name>
<keyword evidence="3" id="KW-0677">Repeat</keyword>
<dbReference type="InterPro" id="IPR051476">
    <property type="entry name" value="Bac_ResReg_Asp_Phosphatase"/>
</dbReference>
<organism evidence="7 8">
    <name type="scientific">Cichlidogyrus casuarinus</name>
    <dbReference type="NCBI Taxonomy" id="1844966"/>
    <lineage>
        <taxon>Eukaryota</taxon>
        <taxon>Metazoa</taxon>
        <taxon>Spiralia</taxon>
        <taxon>Lophotrochozoa</taxon>
        <taxon>Platyhelminthes</taxon>
        <taxon>Monogenea</taxon>
        <taxon>Monopisthocotylea</taxon>
        <taxon>Dactylogyridea</taxon>
        <taxon>Ancyrocephalidae</taxon>
        <taxon>Cichlidogyrus</taxon>
    </lineage>
</organism>
<evidence type="ECO:0000256" key="1">
    <source>
        <dbReference type="ARBA" id="ARBA00004496"/>
    </source>
</evidence>
<dbReference type="Gene3D" id="1.25.40.10">
    <property type="entry name" value="Tetratricopeptide repeat domain"/>
    <property type="match status" value="1"/>
</dbReference>
<dbReference type="PANTHER" id="PTHR46630">
    <property type="entry name" value="TETRATRICOPEPTIDE REPEAT PROTEIN 29"/>
    <property type="match status" value="1"/>
</dbReference>
<dbReference type="EMBL" id="JBJKFK010000025">
    <property type="protein sequence ID" value="KAL3320837.1"/>
    <property type="molecule type" value="Genomic_DNA"/>
</dbReference>
<protein>
    <recommendedName>
        <fullName evidence="5">Tetratricopeptide repeat protein 29</fullName>
    </recommendedName>
</protein>
<sequence>MDIIKMGYHWTFQEIFELVNNQDKIRERAGKDTVIFNAPQIRNDPKKLFFLRDCLVDVEDAMHQFAYQDIYINYLELIAFFSVDSNDTWIVEHFSNQLIMKLSYFINSLQHKCDEQNLSLVKILLNCSIFLRAEFLSKIGQNLEALNHLKQIILDDPVAKSWNVALLPIFSEDKHYLTHHYSNEKFERVVQIKTAVTLIALAKELRKQPVTNETIKQQFDYLKESLELATMSEDRFLIAKCKHSIGIVHEANNRVDISLLYEREFYEIAQEINNSDTLIEASLSLANALAKYDE</sequence>
<evidence type="ECO:0000313" key="8">
    <source>
        <dbReference type="Proteomes" id="UP001626550"/>
    </source>
</evidence>
<evidence type="ECO:0000313" key="7">
    <source>
        <dbReference type="EMBL" id="KAL3320837.1"/>
    </source>
</evidence>
<dbReference type="AlphaFoldDB" id="A0ABD2QMT4"/>
<dbReference type="GO" id="GO:0005737">
    <property type="term" value="C:cytoplasm"/>
    <property type="evidence" value="ECO:0007669"/>
    <property type="project" value="UniProtKB-SubCell"/>
</dbReference>
<evidence type="ECO:0000256" key="5">
    <source>
        <dbReference type="ARBA" id="ARBA00040665"/>
    </source>
</evidence>
<evidence type="ECO:0000256" key="6">
    <source>
        <dbReference type="ARBA" id="ARBA00044739"/>
    </source>
</evidence>
<dbReference type="InterPro" id="IPR011990">
    <property type="entry name" value="TPR-like_helical_dom_sf"/>
</dbReference>
<gene>
    <name evidence="7" type="primary">TTC29_1</name>
    <name evidence="7" type="ORF">Ciccas_000464</name>
</gene>